<organism evidence="2 3">
    <name type="scientific">Candidatus Intestinimonas merdavium</name>
    <dbReference type="NCBI Taxonomy" id="2838622"/>
    <lineage>
        <taxon>Bacteria</taxon>
        <taxon>Bacillati</taxon>
        <taxon>Bacillota</taxon>
        <taxon>Clostridia</taxon>
        <taxon>Eubacteriales</taxon>
        <taxon>Intestinimonas</taxon>
    </lineage>
</organism>
<dbReference type="Proteomes" id="UP000886824">
    <property type="component" value="Unassembled WGS sequence"/>
</dbReference>
<dbReference type="GO" id="GO:0003677">
    <property type="term" value="F:DNA binding"/>
    <property type="evidence" value="ECO:0007669"/>
    <property type="project" value="InterPro"/>
</dbReference>
<evidence type="ECO:0000259" key="1">
    <source>
        <dbReference type="Pfam" id="PF13443"/>
    </source>
</evidence>
<evidence type="ECO:0000313" key="2">
    <source>
        <dbReference type="EMBL" id="HIY74049.1"/>
    </source>
</evidence>
<evidence type="ECO:0000313" key="3">
    <source>
        <dbReference type="Proteomes" id="UP000886824"/>
    </source>
</evidence>
<comment type="caution">
    <text evidence="2">The sequence shown here is derived from an EMBL/GenBank/DDBJ whole genome shotgun (WGS) entry which is preliminary data.</text>
</comment>
<reference evidence="2" key="1">
    <citation type="journal article" date="2021" name="PeerJ">
        <title>Extensive microbial diversity within the chicken gut microbiome revealed by metagenomics and culture.</title>
        <authorList>
            <person name="Gilroy R."/>
            <person name="Ravi A."/>
            <person name="Getino M."/>
            <person name="Pursley I."/>
            <person name="Horton D.L."/>
            <person name="Alikhan N.F."/>
            <person name="Baker D."/>
            <person name="Gharbi K."/>
            <person name="Hall N."/>
            <person name="Watson M."/>
            <person name="Adriaenssens E.M."/>
            <person name="Foster-Nyarko E."/>
            <person name="Jarju S."/>
            <person name="Secka A."/>
            <person name="Antonio M."/>
            <person name="Oren A."/>
            <person name="Chaudhuri R.R."/>
            <person name="La Ragione R."/>
            <person name="Hildebrand F."/>
            <person name="Pallen M.J."/>
        </authorList>
    </citation>
    <scope>NUCLEOTIDE SEQUENCE</scope>
    <source>
        <strain evidence="2">CHK33-7979</strain>
    </source>
</reference>
<reference evidence="2" key="2">
    <citation type="submission" date="2021-04" db="EMBL/GenBank/DDBJ databases">
        <authorList>
            <person name="Gilroy R."/>
        </authorList>
    </citation>
    <scope>NUCLEOTIDE SEQUENCE</scope>
    <source>
        <strain evidence="2">CHK33-7979</strain>
    </source>
</reference>
<dbReference type="InterPro" id="IPR010982">
    <property type="entry name" value="Lambda_DNA-bd_dom_sf"/>
</dbReference>
<accession>A0A9D1Z4W4</accession>
<sequence>MISFAPLRKMLQERHITTYYLRNKCGNYNLDSKTIQRFMNDQSVSTNTLDALCNILHCEVGDLLEFYPDSNGRSEEPPEHKLY</sequence>
<dbReference type="SUPFAM" id="SSF47413">
    <property type="entry name" value="lambda repressor-like DNA-binding domains"/>
    <property type="match status" value="1"/>
</dbReference>
<dbReference type="Gene3D" id="1.10.260.40">
    <property type="entry name" value="lambda repressor-like DNA-binding domains"/>
    <property type="match status" value="1"/>
</dbReference>
<proteinExistence type="predicted"/>
<name>A0A9D1Z4W4_9FIRM</name>
<feature type="domain" description="HTH cro/C1-type" evidence="1">
    <location>
        <begin position="7"/>
        <end position="69"/>
    </location>
</feature>
<dbReference type="AlphaFoldDB" id="A0A9D1Z4W4"/>
<dbReference type="EMBL" id="DXCX01000089">
    <property type="protein sequence ID" value="HIY74049.1"/>
    <property type="molecule type" value="Genomic_DNA"/>
</dbReference>
<protein>
    <submittedName>
        <fullName evidence="2">Helix-turn-helix transcriptional regulator</fullName>
    </submittedName>
</protein>
<gene>
    <name evidence="2" type="ORF">H9826_08775</name>
</gene>
<dbReference type="Pfam" id="PF13443">
    <property type="entry name" value="HTH_26"/>
    <property type="match status" value="1"/>
</dbReference>
<dbReference type="InterPro" id="IPR001387">
    <property type="entry name" value="Cro/C1-type_HTH"/>
</dbReference>